<proteinExistence type="predicted"/>
<geneLocation type="plasmid" evidence="2">
    <name>1</name>
</geneLocation>
<organism evidence="2">
    <name type="scientific">Methylobacterium bullatum</name>
    <dbReference type="NCBI Taxonomy" id="570505"/>
    <lineage>
        <taxon>Bacteria</taxon>
        <taxon>Pseudomonadati</taxon>
        <taxon>Pseudomonadota</taxon>
        <taxon>Alphaproteobacteria</taxon>
        <taxon>Hyphomicrobiales</taxon>
        <taxon>Methylobacteriaceae</taxon>
        <taxon>Methylobacterium</taxon>
    </lineage>
</organism>
<reference evidence="2" key="1">
    <citation type="submission" date="2019-12" db="EMBL/GenBank/DDBJ databases">
        <authorList>
            <person name="Cremers G."/>
        </authorList>
    </citation>
    <scope>NUCLEOTIDE SEQUENCE</scope>
    <source>
        <strain evidence="2">Mbul2</strain>
        <plasmid evidence="2">1</plasmid>
    </source>
</reference>
<dbReference type="RefSeq" id="WP_339159152.1">
    <property type="nucleotide sequence ID" value="NZ_LR743510.1"/>
</dbReference>
<keyword evidence="1" id="KW-0732">Signal</keyword>
<evidence type="ECO:0000313" key="2">
    <source>
        <dbReference type="EMBL" id="CAA2137296.1"/>
    </source>
</evidence>
<protein>
    <submittedName>
        <fullName evidence="2">Uncharacterized protein</fullName>
    </submittedName>
</protein>
<sequence>MNCRKAASFMGLALIGFLSIFAVGEPQANELRTSGIYKLNCGNGDFAWGDDDGPPMNVKAIDRYGTSMMLESTKGYNEWWRVCRGVVEKRKLQSAEGQGGRSGWVPIERLKKSLDNLTKNYGDIKSAAQCQKPASKVDMIICDNGYLRTAEILHTRASAYMEENGTKREVNHLKFAGALPKKCTTEQCVYDFFKDGTNDALGGTSPYEQK</sequence>
<evidence type="ECO:0000256" key="1">
    <source>
        <dbReference type="SAM" id="SignalP"/>
    </source>
</evidence>
<feature type="chain" id="PRO_5025587623" evidence="1">
    <location>
        <begin position="29"/>
        <end position="210"/>
    </location>
</feature>
<dbReference type="AlphaFoldDB" id="A0A679JER8"/>
<dbReference type="EMBL" id="LR743510">
    <property type="protein sequence ID" value="CAA2137296.1"/>
    <property type="molecule type" value="Genomic_DNA"/>
</dbReference>
<gene>
    <name evidence="2" type="ORF">MBLL_00586</name>
</gene>
<accession>A0A679JER8</accession>
<feature type="signal peptide" evidence="1">
    <location>
        <begin position="1"/>
        <end position="28"/>
    </location>
</feature>
<name>A0A679JER8_9HYPH</name>
<keyword evidence="2" id="KW-0614">Plasmid</keyword>